<keyword evidence="11" id="KW-1185">Reference proteome</keyword>
<proteinExistence type="inferred from homology"/>
<gene>
    <name evidence="10" type="ORF">RI129_006356</name>
</gene>
<dbReference type="PANTHER" id="PTHR10953:SF3">
    <property type="entry name" value="UBIQUITIN-LIKE MODIFIER-ACTIVATING ENZYME ATG7"/>
    <property type="match status" value="1"/>
</dbReference>
<comment type="subcellular location">
    <subcellularLocation>
        <location evidence="7">Cytoplasm</location>
    </subcellularLocation>
    <subcellularLocation>
        <location evidence="7">Preautophagosomal structure</location>
    </subcellularLocation>
</comment>
<dbReference type="Proteomes" id="UP001329430">
    <property type="component" value="Chromosome 4"/>
</dbReference>
<feature type="active site" description="Glycyl thioester intermediate" evidence="6">
    <location>
        <position position="551"/>
    </location>
</feature>
<organism evidence="10 11">
    <name type="scientific">Pyrocoelia pectoralis</name>
    <dbReference type="NCBI Taxonomy" id="417401"/>
    <lineage>
        <taxon>Eukaryota</taxon>
        <taxon>Metazoa</taxon>
        <taxon>Ecdysozoa</taxon>
        <taxon>Arthropoda</taxon>
        <taxon>Hexapoda</taxon>
        <taxon>Insecta</taxon>
        <taxon>Pterygota</taxon>
        <taxon>Neoptera</taxon>
        <taxon>Endopterygota</taxon>
        <taxon>Coleoptera</taxon>
        <taxon>Polyphaga</taxon>
        <taxon>Elateriformia</taxon>
        <taxon>Elateroidea</taxon>
        <taxon>Lampyridae</taxon>
        <taxon>Lampyrinae</taxon>
        <taxon>Pyrocoelia</taxon>
    </lineage>
</organism>
<keyword evidence="5 7" id="KW-0072">Autophagy</keyword>
<name>A0AAN7VGA9_9COLE</name>
<dbReference type="InterPro" id="IPR042523">
    <property type="entry name" value="Atg7_N_2"/>
</dbReference>
<evidence type="ECO:0000256" key="1">
    <source>
        <dbReference type="ARBA" id="ARBA00010931"/>
    </source>
</evidence>
<dbReference type="NCBIfam" id="TIGR01381">
    <property type="entry name" value="E1_like_apg7"/>
    <property type="match status" value="1"/>
</dbReference>
<dbReference type="Gene3D" id="3.40.140.100">
    <property type="entry name" value="Ubiquitin-like modifier-activating enzyme ATG7 C-terminal domain"/>
    <property type="match status" value="1"/>
</dbReference>
<accession>A0AAN7VGA9</accession>
<dbReference type="EMBL" id="JAVRBK010000004">
    <property type="protein sequence ID" value="KAK5645056.1"/>
    <property type="molecule type" value="Genomic_DNA"/>
</dbReference>
<evidence type="ECO:0000259" key="8">
    <source>
        <dbReference type="Pfam" id="PF00899"/>
    </source>
</evidence>
<dbReference type="Gene3D" id="3.40.50.720">
    <property type="entry name" value="NAD(P)-binding Rossmann-like Domain"/>
    <property type="match status" value="1"/>
</dbReference>
<keyword evidence="7" id="KW-0963">Cytoplasm</keyword>
<dbReference type="GO" id="GO:0034727">
    <property type="term" value="P:piecemeal microautophagy of the nucleus"/>
    <property type="evidence" value="ECO:0007669"/>
    <property type="project" value="TreeGrafter"/>
</dbReference>
<evidence type="ECO:0000313" key="11">
    <source>
        <dbReference type="Proteomes" id="UP001329430"/>
    </source>
</evidence>
<dbReference type="PANTHER" id="PTHR10953">
    <property type="entry name" value="UBIQUITIN-ACTIVATING ENZYME E1"/>
    <property type="match status" value="1"/>
</dbReference>
<dbReference type="CDD" id="cd01486">
    <property type="entry name" value="Apg7"/>
    <property type="match status" value="1"/>
</dbReference>
<dbReference type="InterPro" id="IPR035985">
    <property type="entry name" value="Ubiquitin-activating_enz"/>
</dbReference>
<evidence type="ECO:0000256" key="2">
    <source>
        <dbReference type="ARBA" id="ARBA00017647"/>
    </source>
</evidence>
<dbReference type="FunFam" id="3.40.50.720:FF:000243">
    <property type="entry name" value="Ubiquitin-like modifier-activating enzyme ATG7"/>
    <property type="match status" value="1"/>
</dbReference>
<dbReference type="InterPro" id="IPR032197">
    <property type="entry name" value="Atg7_N"/>
</dbReference>
<dbReference type="GO" id="GO:0000045">
    <property type="term" value="P:autophagosome assembly"/>
    <property type="evidence" value="ECO:0007669"/>
    <property type="project" value="TreeGrafter"/>
</dbReference>
<dbReference type="GO" id="GO:0000407">
    <property type="term" value="C:phagophore assembly site"/>
    <property type="evidence" value="ECO:0007669"/>
    <property type="project" value="UniProtKB-SubCell"/>
</dbReference>
<dbReference type="GO" id="GO:0019778">
    <property type="term" value="F:Atg12 activating enzyme activity"/>
    <property type="evidence" value="ECO:0007669"/>
    <property type="project" value="TreeGrafter"/>
</dbReference>
<comment type="function">
    <text evidence="7">E1-like activating enzyme involved in the 2 ubiquitin-like systems required for autophagy.</text>
</comment>
<evidence type="ECO:0000256" key="7">
    <source>
        <dbReference type="RuleBase" id="RU366022"/>
    </source>
</evidence>
<keyword evidence="4 7" id="KW-0653">Protein transport</keyword>
<comment type="caution">
    <text evidence="10">The sequence shown here is derived from an EMBL/GenBank/DDBJ whole genome shotgun (WGS) entry which is preliminary data.</text>
</comment>
<dbReference type="InterPro" id="IPR006285">
    <property type="entry name" value="Atg7"/>
</dbReference>
<reference evidence="10 11" key="1">
    <citation type="journal article" date="2024" name="Insects">
        <title>An Improved Chromosome-Level Genome Assembly of the Firefly Pyrocoelia pectoralis.</title>
        <authorList>
            <person name="Fu X."/>
            <person name="Meyer-Rochow V.B."/>
            <person name="Ballantyne L."/>
            <person name="Zhu X."/>
        </authorList>
    </citation>
    <scope>NUCLEOTIDE SEQUENCE [LARGE SCALE GENOMIC DNA]</scope>
    <source>
        <strain evidence="10">XCY_ONT2</strain>
    </source>
</reference>
<comment type="similarity">
    <text evidence="1 7">Belongs to the ATG7 family.</text>
</comment>
<dbReference type="Pfam" id="PF16420">
    <property type="entry name" value="ATG7_N"/>
    <property type="match status" value="1"/>
</dbReference>
<dbReference type="SUPFAM" id="SSF69572">
    <property type="entry name" value="Activating enzymes of the ubiquitin-like proteins"/>
    <property type="match status" value="1"/>
</dbReference>
<comment type="subunit">
    <text evidence="7">Homodimer.</text>
</comment>
<feature type="domain" description="Ubiquitin-like modifier-activating enzyme Atg7 N-terminal" evidence="9">
    <location>
        <begin position="7"/>
        <end position="316"/>
    </location>
</feature>
<dbReference type="AlphaFoldDB" id="A0AAN7VGA9"/>
<dbReference type="GO" id="GO:0015031">
    <property type="term" value="P:protein transport"/>
    <property type="evidence" value="ECO:0007669"/>
    <property type="project" value="UniProtKB-UniRule"/>
</dbReference>
<feature type="domain" description="THIF-type NAD/FAD binding fold" evidence="8">
    <location>
        <begin position="333"/>
        <end position="590"/>
    </location>
</feature>
<dbReference type="GO" id="GO:0019779">
    <property type="term" value="F:Atg8 activating enzyme activity"/>
    <property type="evidence" value="ECO:0007669"/>
    <property type="project" value="TreeGrafter"/>
</dbReference>
<dbReference type="InterPro" id="IPR042522">
    <property type="entry name" value="Atg7_N_1"/>
</dbReference>
<dbReference type="Gene3D" id="3.40.140.70">
    <property type="entry name" value="Ubiquitin-like modifier-activating enzyme ATG7 N-terminal domain"/>
    <property type="match status" value="1"/>
</dbReference>
<dbReference type="FunFam" id="3.40.140.70:FF:000001">
    <property type="entry name" value="Ubiquitin-like modifier-activating enzyme atg7"/>
    <property type="match status" value="1"/>
</dbReference>
<evidence type="ECO:0000256" key="4">
    <source>
        <dbReference type="ARBA" id="ARBA00022927"/>
    </source>
</evidence>
<dbReference type="InterPro" id="IPR000594">
    <property type="entry name" value="ThiF_NAD_FAD-bd"/>
</dbReference>
<dbReference type="GO" id="GO:0032446">
    <property type="term" value="P:protein modification by small protein conjugation"/>
    <property type="evidence" value="ECO:0007669"/>
    <property type="project" value="TreeGrafter"/>
</dbReference>
<evidence type="ECO:0000256" key="3">
    <source>
        <dbReference type="ARBA" id="ARBA00022448"/>
    </source>
</evidence>
<protein>
    <recommendedName>
        <fullName evidence="2 7">Ubiquitin-like modifier-activating enzyme ATG7</fullName>
    </recommendedName>
    <alternativeName>
        <fullName evidence="7">Autophagy-related protein 7</fullName>
    </alternativeName>
</protein>
<dbReference type="GO" id="GO:0006995">
    <property type="term" value="P:cellular response to nitrogen starvation"/>
    <property type="evidence" value="ECO:0007669"/>
    <property type="project" value="TreeGrafter"/>
</dbReference>
<evidence type="ECO:0000256" key="6">
    <source>
        <dbReference type="PIRSR" id="PIRSR606285-1"/>
    </source>
</evidence>
<evidence type="ECO:0000259" key="9">
    <source>
        <dbReference type="Pfam" id="PF16420"/>
    </source>
</evidence>
<sequence length="688" mass="77841">MDTEKKLEYFPFNSTINPSFWHKLTEIKLDVDKLKENSRPIWGYYSNLKLNNFNTCLFEVDSTSFNTEYSNSNVYLPAPGILLNKNTIEQFKDCDKNLLVQIEGKKLWEAIKNGAVLDNPLLLNSFLLLSFADLKKYHYYYWFCYLAPTKLEVKLLKATPAQELLSTKLMTDLIYNYKILDVKEKQFFLLKQDGNVLQTLPLGSIKDVTSTNFSDYYFAFSDPSKSEEYPGWPIRNYIALLLYHCPFLQGNTINLFAFRICRHNGTTTCSRSYIFTAILPRVNLEELMKCETTWVGWEKNERGNFGPRFSNMKKSMDPHCLAGTAVDLNLKLIKWQLLPNINLEKIKFSKCLLLGSGTLGCSVARNLLAWGVRTITFVDNALVSFSNPVRQSLFTYDNCVENKLKVNAAVENLQKIFPGVHTKGYDFTIPMPGHPIGEAFLEQTKTNVETLTDLISSHDIIFLLMDSRESRWLPTLLGIINKKIVINAALGFDTYLVMRYGMRCTDSPHEAANCSVEGLKAIPGSKLGCYFCNDVTAPGNSLAKRTLDQQCTVTRPGVSAVASALAVELAISILQHPHQALASAFYKVNNQELGEDCGPEESMLGIIPHSIRGFLSNYNHVLPATEKFKQCVACSDIVIAEYETSGFDFLLKVFNSCKYLEELTGLSDIHNEIGNLEVWDLEEMSESD</sequence>
<evidence type="ECO:0000256" key="5">
    <source>
        <dbReference type="ARBA" id="ARBA00023006"/>
    </source>
</evidence>
<keyword evidence="7" id="KW-0833">Ubl conjugation pathway</keyword>
<dbReference type="InterPro" id="IPR045886">
    <property type="entry name" value="ThiF/MoeB/HesA"/>
</dbReference>
<dbReference type="Pfam" id="PF00899">
    <property type="entry name" value="ThiF"/>
    <property type="match status" value="1"/>
</dbReference>
<evidence type="ECO:0000313" key="10">
    <source>
        <dbReference type="EMBL" id="KAK5645056.1"/>
    </source>
</evidence>
<keyword evidence="3 7" id="KW-0813">Transport</keyword>
<dbReference type="GO" id="GO:0000422">
    <property type="term" value="P:autophagy of mitochondrion"/>
    <property type="evidence" value="ECO:0007669"/>
    <property type="project" value="TreeGrafter"/>
</dbReference>